<dbReference type="Proteomes" id="UP000032120">
    <property type="component" value="Unassembled WGS sequence"/>
</dbReference>
<feature type="transmembrane region" description="Helical" evidence="5">
    <location>
        <begin position="255"/>
        <end position="275"/>
    </location>
</feature>
<dbReference type="PANTHER" id="PTHR43471:SF3">
    <property type="entry name" value="ABC TRANSPORTER PERMEASE PROTEIN NATB"/>
    <property type="match status" value="1"/>
</dbReference>
<keyword evidence="8" id="KW-1185">Reference proteome</keyword>
<dbReference type="OrthoDB" id="3268959at2"/>
<feature type="transmembrane region" description="Helical" evidence="5">
    <location>
        <begin position="218"/>
        <end position="243"/>
    </location>
</feature>
<keyword evidence="4 5" id="KW-0472">Membrane</keyword>
<evidence type="ECO:0000256" key="4">
    <source>
        <dbReference type="ARBA" id="ARBA00023136"/>
    </source>
</evidence>
<proteinExistence type="predicted"/>
<evidence type="ECO:0000256" key="2">
    <source>
        <dbReference type="ARBA" id="ARBA00022692"/>
    </source>
</evidence>
<evidence type="ECO:0000313" key="7">
    <source>
        <dbReference type="EMBL" id="KIP52684.1"/>
    </source>
</evidence>
<dbReference type="EMBL" id="JXSQ01000008">
    <property type="protein sequence ID" value="KIP52684.1"/>
    <property type="molecule type" value="Genomic_DNA"/>
</dbReference>
<keyword evidence="2 5" id="KW-0812">Transmembrane</keyword>
<feature type="domain" description="ABC-2 type transporter transmembrane" evidence="6">
    <location>
        <begin position="47"/>
        <end position="361"/>
    </location>
</feature>
<reference evidence="7 8" key="1">
    <citation type="submission" date="2015-01" db="EMBL/GenBank/DDBJ databases">
        <title>Draft genome sequence of Leucobacter komagatae strain VKM ST2845.</title>
        <authorList>
            <person name="Karlyshev A.V."/>
            <person name="Kudryashova E.B."/>
        </authorList>
    </citation>
    <scope>NUCLEOTIDE SEQUENCE [LARGE SCALE GENOMIC DNA]</scope>
    <source>
        <strain evidence="7 8">VKM ST2845</strain>
    </source>
</reference>
<comment type="caution">
    <text evidence="7">The sequence shown here is derived from an EMBL/GenBank/DDBJ whole genome shotgun (WGS) entry which is preliminary data.</text>
</comment>
<keyword evidence="3 5" id="KW-1133">Transmembrane helix</keyword>
<comment type="subcellular location">
    <subcellularLocation>
        <location evidence="1">Membrane</location>
        <topology evidence="1">Multi-pass membrane protein</topology>
    </subcellularLocation>
</comment>
<dbReference type="GO" id="GO:0016020">
    <property type="term" value="C:membrane"/>
    <property type="evidence" value="ECO:0007669"/>
    <property type="project" value="UniProtKB-SubCell"/>
</dbReference>
<dbReference type="AlphaFoldDB" id="A0A0D0IM62"/>
<dbReference type="RefSeq" id="WP_042543914.1">
    <property type="nucleotide sequence ID" value="NZ_JXSQ01000008.1"/>
</dbReference>
<evidence type="ECO:0000256" key="3">
    <source>
        <dbReference type="ARBA" id="ARBA00022989"/>
    </source>
</evidence>
<feature type="transmembrane region" description="Helical" evidence="5">
    <location>
        <begin position="164"/>
        <end position="189"/>
    </location>
</feature>
<accession>A0A0D0IM62</accession>
<evidence type="ECO:0000256" key="1">
    <source>
        <dbReference type="ARBA" id="ARBA00004141"/>
    </source>
</evidence>
<dbReference type="PANTHER" id="PTHR43471">
    <property type="entry name" value="ABC TRANSPORTER PERMEASE"/>
    <property type="match status" value="1"/>
</dbReference>
<dbReference type="GO" id="GO:0140359">
    <property type="term" value="F:ABC-type transporter activity"/>
    <property type="evidence" value="ECO:0007669"/>
    <property type="project" value="InterPro"/>
</dbReference>
<organism evidence="7 8">
    <name type="scientific">Leucobacter komagatae</name>
    <dbReference type="NCBI Taxonomy" id="55969"/>
    <lineage>
        <taxon>Bacteria</taxon>
        <taxon>Bacillati</taxon>
        <taxon>Actinomycetota</taxon>
        <taxon>Actinomycetes</taxon>
        <taxon>Micrococcales</taxon>
        <taxon>Microbacteriaceae</taxon>
        <taxon>Leucobacter</taxon>
    </lineage>
</organism>
<evidence type="ECO:0000313" key="8">
    <source>
        <dbReference type="Proteomes" id="UP000032120"/>
    </source>
</evidence>
<dbReference type="Pfam" id="PF12698">
    <property type="entry name" value="ABC2_membrane_3"/>
    <property type="match status" value="1"/>
</dbReference>
<evidence type="ECO:0000259" key="6">
    <source>
        <dbReference type="Pfam" id="PF12698"/>
    </source>
</evidence>
<name>A0A0D0IM62_9MICO</name>
<feature type="transmembrane region" description="Helical" evidence="5">
    <location>
        <begin position="287"/>
        <end position="309"/>
    </location>
</feature>
<protein>
    <submittedName>
        <fullName evidence="7">Sodium ABC transporter permease</fullName>
    </submittedName>
</protein>
<evidence type="ECO:0000256" key="5">
    <source>
        <dbReference type="SAM" id="Phobius"/>
    </source>
</evidence>
<gene>
    <name evidence="7" type="ORF">SD72_07970</name>
</gene>
<feature type="transmembrane region" description="Helical" evidence="5">
    <location>
        <begin position="40"/>
        <end position="62"/>
    </location>
</feature>
<sequence>MSAAPVTQLRPSATHRQLSPAQGAWIVAEREIMTRLKSKAFVISTAILLLVVLAGVVIGGLVSQSGGFGGPTKVAVVAGASGAAGSAGLEAALGESFEVTEVADRAAAEELVRDGDADAAIVAGGDTPVGLTVIANDSPPGDILQALSASPAVELLDPSETSFMLGYLIAMGFGMVFYMTAMTFGMTIAQSVVEEKQTRIVEILLATISARTLLAGKILGNSILALSTVVAALALASVGMLATGQDILLGELGTALIWFGILFAFGFVLVAGLYAASAALVSRQEDIGSVSSPVMMLVMIPFFLIIFFFNNPKALAIMSYVPFSAPTAMPMRLYFGDAAWWEPIVSLAVLLVSIAVALWIGSRIYENSIMRTGARVKLSEAIKG</sequence>
<feature type="transmembrane region" description="Helical" evidence="5">
    <location>
        <begin position="339"/>
        <end position="361"/>
    </location>
</feature>
<dbReference type="InterPro" id="IPR013525">
    <property type="entry name" value="ABC2_TM"/>
</dbReference>